<dbReference type="RefSeq" id="XP_066658700.1">
    <property type="nucleotide sequence ID" value="XM_066802775.1"/>
</dbReference>
<evidence type="ECO:0000256" key="1">
    <source>
        <dbReference type="SAM" id="MobiDB-lite"/>
    </source>
</evidence>
<dbReference type="GeneID" id="92035681"/>
<gene>
    <name evidence="2" type="ORF">J3D65DRAFT_664791</name>
</gene>
<comment type="caution">
    <text evidence="2">The sequence shown here is derived from an EMBL/GenBank/DDBJ whole genome shotgun (WGS) entry which is preliminary data.</text>
</comment>
<protein>
    <submittedName>
        <fullName evidence="2">Uncharacterized protein</fullName>
    </submittedName>
</protein>
<feature type="compositionally biased region" description="Polar residues" evidence="1">
    <location>
        <begin position="118"/>
        <end position="133"/>
    </location>
</feature>
<dbReference type="Proteomes" id="UP001360953">
    <property type="component" value="Unassembled WGS sequence"/>
</dbReference>
<evidence type="ECO:0000313" key="3">
    <source>
        <dbReference type="Proteomes" id="UP001360953"/>
    </source>
</evidence>
<evidence type="ECO:0000313" key="2">
    <source>
        <dbReference type="EMBL" id="KAK7542407.1"/>
    </source>
</evidence>
<accession>A0ABR1M499</accession>
<reference evidence="2 3" key="1">
    <citation type="submission" date="2024-04" db="EMBL/GenBank/DDBJ databases">
        <title>Phyllosticta paracitricarpa is synonymous to the EU quarantine fungus P. citricarpa based on phylogenomic analyses.</title>
        <authorList>
            <consortium name="Lawrence Berkeley National Laboratory"/>
            <person name="Van ingen-buijs V.A."/>
            <person name="Van westerhoven A.C."/>
            <person name="Haridas S."/>
            <person name="Skiadas P."/>
            <person name="Martin F."/>
            <person name="Groenewald J.Z."/>
            <person name="Crous P.W."/>
            <person name="Seidl M.F."/>
        </authorList>
    </citation>
    <scope>NUCLEOTIDE SEQUENCE [LARGE SCALE GENOMIC DNA]</scope>
    <source>
        <strain evidence="2 3">CPC 17464</strain>
    </source>
</reference>
<name>A0ABR1M499_9PEZI</name>
<dbReference type="EMBL" id="JBBPEH010000002">
    <property type="protein sequence ID" value="KAK7542407.1"/>
    <property type="molecule type" value="Genomic_DNA"/>
</dbReference>
<proteinExistence type="predicted"/>
<organism evidence="2 3">
    <name type="scientific">Phyllosticta citribraziliensis</name>
    <dbReference type="NCBI Taxonomy" id="989973"/>
    <lineage>
        <taxon>Eukaryota</taxon>
        <taxon>Fungi</taxon>
        <taxon>Dikarya</taxon>
        <taxon>Ascomycota</taxon>
        <taxon>Pezizomycotina</taxon>
        <taxon>Dothideomycetes</taxon>
        <taxon>Dothideomycetes incertae sedis</taxon>
        <taxon>Botryosphaeriales</taxon>
        <taxon>Phyllostictaceae</taxon>
        <taxon>Phyllosticta</taxon>
    </lineage>
</organism>
<keyword evidence="3" id="KW-1185">Reference proteome</keyword>
<feature type="region of interest" description="Disordered" evidence="1">
    <location>
        <begin position="118"/>
        <end position="138"/>
    </location>
</feature>
<sequence>MPSDFPELIESEEAAIDEEVVDERPDIARDLAEQVLLHSDLDLYSRARYEALLIVLPGGGPRYHFTNALHAVNAIDEAVQSEREDPHPNDTKVITEMRAFLDIVKWSFKALSARRSANTVAKSTPETGDTSGAANKGLENGQMTIDRYFKPVQVLEARQTTLHQFFKPAKGD</sequence>